<organism evidence="2 3">
    <name type="scientific">Lacipirellula parvula</name>
    <dbReference type="NCBI Taxonomy" id="2650471"/>
    <lineage>
        <taxon>Bacteria</taxon>
        <taxon>Pseudomonadati</taxon>
        <taxon>Planctomycetota</taxon>
        <taxon>Planctomycetia</taxon>
        <taxon>Pirellulales</taxon>
        <taxon>Lacipirellulaceae</taxon>
        <taxon>Lacipirellula</taxon>
    </lineage>
</organism>
<evidence type="ECO:0000256" key="1">
    <source>
        <dbReference type="SAM" id="SignalP"/>
    </source>
</evidence>
<gene>
    <name evidence="2" type="ORF">PLANPX_2454</name>
</gene>
<sequence length="520" mass="57627">MKKMLTQNQMANQTRRRQRGLSWLIAIALCWASWAESSSAEGPIDIGSRRELFVDDFLIDDMRGTTLQLQRPVDRGQAFAFDKPWEGEFSGYVTVIKSGDKYQAYYRGSAGSGSKNTGDHQVLCYAESPDGIVWSKPEFELFAQGDDKSTNVVLANVSPDTHNFSPFVDARPGVPAAEKYKGVGGYHQTGLRAYASPDGVHWKALSAKPVLTRQEVGFIEGSEDLVFDSQNVPFWSEKENKYLLFYRVYVDGIRRTARVESDDFIHWSKPTLMEYRRLGESAPIEQLYTNQTHPYFRAPHIFVGTAARFMLGRQVLNAEQAKAIKVDPKYFHDTSDAVLITSRGGNVYDRTFMEALVAPGIGAENWTSRTNYPALNVVQTGPHEMSLYVNQNYGQPTAHLRRYSLRLDGFAAVHADYVGGEMTTKPLIFAGDELLLNFATSAAGGILVEIQGESGKPIPGFASADCLELVGNEIARPVVWKDGKLGALAGQPVRLRFVMKDADLFAIQFDDGAAAVAESN</sequence>
<dbReference type="InterPro" id="IPR023296">
    <property type="entry name" value="Glyco_hydro_beta-prop_sf"/>
</dbReference>
<dbReference type="Gene3D" id="2.115.10.20">
    <property type="entry name" value="Glycosyl hydrolase domain, family 43"/>
    <property type="match status" value="2"/>
</dbReference>
<keyword evidence="1" id="KW-0732">Signal</keyword>
<dbReference type="RefSeq" id="WP_232536372.1">
    <property type="nucleotide sequence ID" value="NZ_AP021861.1"/>
</dbReference>
<feature type="signal peptide" evidence="1">
    <location>
        <begin position="1"/>
        <end position="40"/>
    </location>
</feature>
<evidence type="ECO:0000313" key="2">
    <source>
        <dbReference type="EMBL" id="BBO32842.1"/>
    </source>
</evidence>
<evidence type="ECO:0000313" key="3">
    <source>
        <dbReference type="Proteomes" id="UP000326837"/>
    </source>
</evidence>
<accession>A0A5K7XAA8</accession>
<reference evidence="3" key="1">
    <citation type="submission" date="2019-10" db="EMBL/GenBank/DDBJ databases">
        <title>Lacipirellula parvula gen. nov., sp. nov., representing a lineage of planctomycetes widespread in freshwater anoxic habitats, and description of the family Lacipirellulaceae.</title>
        <authorList>
            <person name="Dedysh S.N."/>
            <person name="Kulichevskaya I.S."/>
            <person name="Beletsky A.V."/>
            <person name="Rakitin A.L."/>
            <person name="Mardanov A.V."/>
            <person name="Ivanova A.A."/>
            <person name="Saltykova V.X."/>
            <person name="Rijpstra W.I.C."/>
            <person name="Sinninghe Damste J.S."/>
            <person name="Ravin N.V."/>
        </authorList>
    </citation>
    <scope>NUCLEOTIDE SEQUENCE [LARGE SCALE GENOMIC DNA]</scope>
    <source>
        <strain evidence="3">PX69</strain>
    </source>
</reference>
<evidence type="ECO:0008006" key="4">
    <source>
        <dbReference type="Google" id="ProtNLM"/>
    </source>
</evidence>
<dbReference type="SUPFAM" id="SSF75005">
    <property type="entry name" value="Arabinanase/levansucrase/invertase"/>
    <property type="match status" value="1"/>
</dbReference>
<feature type="chain" id="PRO_5024864131" description="Glycosyl hydrolase family 32 N-terminal domain-containing protein" evidence="1">
    <location>
        <begin position="41"/>
        <end position="520"/>
    </location>
</feature>
<proteinExistence type="predicted"/>
<dbReference type="AlphaFoldDB" id="A0A5K7XAA8"/>
<protein>
    <recommendedName>
        <fullName evidence="4">Glycosyl hydrolase family 32 N-terminal domain-containing protein</fullName>
    </recommendedName>
</protein>
<dbReference type="Proteomes" id="UP000326837">
    <property type="component" value="Chromosome"/>
</dbReference>
<keyword evidence="3" id="KW-1185">Reference proteome</keyword>
<name>A0A5K7XAA8_9BACT</name>
<dbReference type="KEGG" id="lpav:PLANPX_2454"/>
<dbReference type="EMBL" id="AP021861">
    <property type="protein sequence ID" value="BBO32842.1"/>
    <property type="molecule type" value="Genomic_DNA"/>
</dbReference>